<reference evidence="9 10" key="1">
    <citation type="submission" date="2017-10" db="EMBL/GenBank/DDBJ databases">
        <title>Whole genome sequencing of Pseudoxanthomonas broegbernensis DSM 12573(T).</title>
        <authorList>
            <person name="Kumar S."/>
            <person name="Bansal K."/>
            <person name="Kaur A."/>
            <person name="Patil P."/>
            <person name="Sharma S."/>
            <person name="Patil P.B."/>
        </authorList>
    </citation>
    <scope>NUCLEOTIDE SEQUENCE [LARGE SCALE GENOMIC DNA]</scope>
    <source>
        <strain evidence="9 10">DSM 12573</strain>
    </source>
</reference>
<evidence type="ECO:0000256" key="8">
    <source>
        <dbReference type="HAMAP-Rule" id="MF_00692"/>
    </source>
</evidence>
<comment type="similarity">
    <text evidence="1 8">Belongs to the SELO family.</text>
</comment>
<evidence type="ECO:0000256" key="3">
    <source>
        <dbReference type="ARBA" id="ARBA00022695"/>
    </source>
</evidence>
<evidence type="ECO:0000256" key="7">
    <source>
        <dbReference type="ARBA" id="ARBA00022842"/>
    </source>
</evidence>
<feature type="binding site" evidence="8">
    <location>
        <position position="279"/>
    </location>
    <ligand>
        <name>ATP</name>
        <dbReference type="ChEBI" id="CHEBI:30616"/>
    </ligand>
</feature>
<keyword evidence="7 8" id="KW-0460">Magnesium</keyword>
<evidence type="ECO:0000256" key="4">
    <source>
        <dbReference type="ARBA" id="ARBA00022723"/>
    </source>
</evidence>
<feature type="binding site" evidence="8">
    <location>
        <position position="199"/>
    </location>
    <ligand>
        <name>ATP</name>
        <dbReference type="ChEBI" id="CHEBI:30616"/>
    </ligand>
</feature>
<feature type="binding site" evidence="8">
    <location>
        <position position="279"/>
    </location>
    <ligand>
        <name>Mg(2+)</name>
        <dbReference type="ChEBI" id="CHEBI:18420"/>
    </ligand>
</feature>
<feature type="binding site" evidence="8">
    <location>
        <position position="101"/>
    </location>
    <ligand>
        <name>ATP</name>
        <dbReference type="ChEBI" id="CHEBI:30616"/>
    </ligand>
</feature>
<dbReference type="EC" id="2.7.7.108" evidence="8"/>
<comment type="catalytic activity">
    <reaction evidence="8">
        <text>L-seryl-[protein] + UTP = O-(5'-uridylyl)-L-seryl-[protein] + diphosphate</text>
        <dbReference type="Rhea" id="RHEA:64604"/>
        <dbReference type="Rhea" id="RHEA-COMP:9863"/>
        <dbReference type="Rhea" id="RHEA-COMP:16635"/>
        <dbReference type="ChEBI" id="CHEBI:29999"/>
        <dbReference type="ChEBI" id="CHEBI:33019"/>
        <dbReference type="ChEBI" id="CHEBI:46398"/>
        <dbReference type="ChEBI" id="CHEBI:156051"/>
    </reaction>
</comment>
<evidence type="ECO:0000256" key="2">
    <source>
        <dbReference type="ARBA" id="ARBA00022679"/>
    </source>
</evidence>
<dbReference type="AlphaFoldDB" id="A0A7V8GK61"/>
<comment type="caution">
    <text evidence="9">The sequence shown here is derived from an EMBL/GenBank/DDBJ whole genome shotgun (WGS) entry which is preliminary data.</text>
</comment>
<dbReference type="EC" id="2.7.7.-" evidence="8"/>
<dbReference type="Proteomes" id="UP000462066">
    <property type="component" value="Unassembled WGS sequence"/>
</dbReference>
<comment type="cofactor">
    <cofactor evidence="8">
        <name>Mg(2+)</name>
        <dbReference type="ChEBI" id="CHEBI:18420"/>
    </cofactor>
    <cofactor evidence="8">
        <name>Mn(2+)</name>
        <dbReference type="ChEBI" id="CHEBI:29035"/>
    </cofactor>
</comment>
<dbReference type="EMBL" id="MWIP01000024">
    <property type="protein sequence ID" value="KAF1684727.1"/>
    <property type="molecule type" value="Genomic_DNA"/>
</dbReference>
<name>A0A7V8GK61_9GAMM</name>
<keyword evidence="10" id="KW-1185">Reference proteome</keyword>
<evidence type="ECO:0000313" key="9">
    <source>
        <dbReference type="EMBL" id="KAF1684727.1"/>
    </source>
</evidence>
<dbReference type="GO" id="GO:0030145">
    <property type="term" value="F:manganese ion binding"/>
    <property type="evidence" value="ECO:0007669"/>
    <property type="project" value="UniProtKB-UniRule"/>
</dbReference>
<feature type="binding site" evidence="8">
    <location>
        <position position="135"/>
    </location>
    <ligand>
        <name>ATP</name>
        <dbReference type="ChEBI" id="CHEBI:30616"/>
    </ligand>
</feature>
<comment type="catalytic activity">
    <reaction evidence="8">
        <text>L-tyrosyl-[protein] + ATP = O-(5'-adenylyl)-L-tyrosyl-[protein] + diphosphate</text>
        <dbReference type="Rhea" id="RHEA:54288"/>
        <dbReference type="Rhea" id="RHEA-COMP:10136"/>
        <dbReference type="Rhea" id="RHEA-COMP:13846"/>
        <dbReference type="ChEBI" id="CHEBI:30616"/>
        <dbReference type="ChEBI" id="CHEBI:33019"/>
        <dbReference type="ChEBI" id="CHEBI:46858"/>
        <dbReference type="ChEBI" id="CHEBI:83624"/>
        <dbReference type="EC" id="2.7.7.108"/>
    </reaction>
</comment>
<keyword evidence="5 8" id="KW-0547">Nucleotide-binding</keyword>
<keyword evidence="2 8" id="KW-0808">Transferase</keyword>
<dbReference type="PANTHER" id="PTHR32057:SF14">
    <property type="entry name" value="PROTEIN ADENYLYLTRANSFERASE SELO, MITOCHONDRIAL"/>
    <property type="match status" value="1"/>
</dbReference>
<gene>
    <name evidence="8" type="primary">ydiU</name>
    <name evidence="8" type="synonym">selO</name>
    <name evidence="9" type="ORF">B1992_14595</name>
</gene>
<sequence>MHIEFDNTFLRELPGDPEAGARVRDVQAAWSRVDPTPVAAPRLLAWSPEAAALLGLGRDDIQAPGTVQVLAGNALLPGMQPWAGNYGGHQFGNWAGQLGDGRAISLGEALGAEGGRWELQLKGAGRTPYSRFADGRAVLRSSVREFLCSEAMHHLGIPTTRALSLVGTGEDVLRDMFYDGHPRAEPGAVVCRMAPSFLRFGSWQLPASRGDTGLLRALTDHVQRHHFPELAERGEAGDAEWFAQVCERTAWTVAGWMRVGFVHGVMNTDNMSILGLTLDYGPYGWIEDYDPDWTPNTTDAQGRRYRFGTQPQVAYWNLARLAQALAPLFTDAAPLEAGLQRFGAAWAAAERDMVARKLGLERCRDADLGLYADLRGLLRAGQVDMTLFFRALGRPGAAATDTTAFADAFYDADARAQVESPLRDWLARYAARLADDALDAGQRSERMRRANPRYVLRNWLAQEAIDRAEQGDPSGIAELLEVVRRPYEDQPGRAHYAQRRPEWARHRAGCSMLSCSS</sequence>
<dbReference type="Pfam" id="PF02696">
    <property type="entry name" value="SelO"/>
    <property type="match status" value="1"/>
</dbReference>
<dbReference type="RefSeq" id="WP_162312248.1">
    <property type="nucleotide sequence ID" value="NZ_JACHGU010000014.1"/>
</dbReference>
<comment type="function">
    <text evidence="8">Nucleotidyltransferase involved in the post-translational modification of proteins. It can catalyze the addition of adenosine monophosphate (AMP) or uridine monophosphate (UMP) to a protein, resulting in modifications known as AMPylation and UMPylation.</text>
</comment>
<comment type="catalytic activity">
    <reaction evidence="8">
        <text>L-histidyl-[protein] + UTP = N(tele)-(5'-uridylyl)-L-histidyl-[protein] + diphosphate</text>
        <dbReference type="Rhea" id="RHEA:83891"/>
        <dbReference type="Rhea" id="RHEA-COMP:9745"/>
        <dbReference type="Rhea" id="RHEA-COMP:20239"/>
        <dbReference type="ChEBI" id="CHEBI:29979"/>
        <dbReference type="ChEBI" id="CHEBI:33019"/>
        <dbReference type="ChEBI" id="CHEBI:46398"/>
        <dbReference type="ChEBI" id="CHEBI:233474"/>
    </reaction>
</comment>
<comment type="catalytic activity">
    <reaction evidence="8">
        <text>L-tyrosyl-[protein] + UTP = O-(5'-uridylyl)-L-tyrosyl-[protein] + diphosphate</text>
        <dbReference type="Rhea" id="RHEA:83887"/>
        <dbReference type="Rhea" id="RHEA-COMP:10136"/>
        <dbReference type="Rhea" id="RHEA-COMP:20238"/>
        <dbReference type="ChEBI" id="CHEBI:33019"/>
        <dbReference type="ChEBI" id="CHEBI:46398"/>
        <dbReference type="ChEBI" id="CHEBI:46858"/>
        <dbReference type="ChEBI" id="CHEBI:90602"/>
    </reaction>
</comment>
<proteinExistence type="inferred from homology"/>
<dbReference type="InterPro" id="IPR003846">
    <property type="entry name" value="SelO"/>
</dbReference>
<evidence type="ECO:0000256" key="1">
    <source>
        <dbReference type="ARBA" id="ARBA00009747"/>
    </source>
</evidence>
<keyword evidence="4 8" id="KW-0479">Metal-binding</keyword>
<dbReference type="GO" id="GO:0005524">
    <property type="term" value="F:ATP binding"/>
    <property type="evidence" value="ECO:0007669"/>
    <property type="project" value="UniProtKB-UniRule"/>
</dbReference>
<dbReference type="GO" id="GO:0070733">
    <property type="term" value="F:AMPylase activity"/>
    <property type="evidence" value="ECO:0007669"/>
    <property type="project" value="UniProtKB-EC"/>
</dbReference>
<keyword evidence="8" id="KW-0464">Manganese</keyword>
<accession>A0A7V8GK61</accession>
<dbReference type="HAMAP" id="MF_00692">
    <property type="entry name" value="SelO"/>
    <property type="match status" value="1"/>
</dbReference>
<feature type="binding site" evidence="8">
    <location>
        <position position="122"/>
    </location>
    <ligand>
        <name>ATP</name>
        <dbReference type="ChEBI" id="CHEBI:30616"/>
    </ligand>
</feature>
<protein>
    <recommendedName>
        <fullName evidence="8">Protein nucleotidyltransferase YdiU</fullName>
        <ecNumber evidence="8">2.7.7.-</ecNumber>
    </recommendedName>
    <alternativeName>
        <fullName evidence="8">Protein adenylyltransferase YdiU</fullName>
        <ecNumber evidence="8">2.7.7.108</ecNumber>
    </alternativeName>
    <alternativeName>
        <fullName evidence="8">Protein uridylyltransferase YdiU</fullName>
        <ecNumber evidence="8">2.7.7.-</ecNumber>
    </alternativeName>
</protein>
<evidence type="ECO:0000256" key="5">
    <source>
        <dbReference type="ARBA" id="ARBA00022741"/>
    </source>
</evidence>
<feature type="binding site" evidence="8">
    <location>
        <position position="134"/>
    </location>
    <ligand>
        <name>ATP</name>
        <dbReference type="ChEBI" id="CHEBI:30616"/>
    </ligand>
</feature>
<dbReference type="NCBIfam" id="NF000658">
    <property type="entry name" value="PRK00029.1"/>
    <property type="match status" value="1"/>
</dbReference>
<comment type="catalytic activity">
    <reaction evidence="8">
        <text>L-seryl-[protein] + ATP = 3-O-(5'-adenylyl)-L-seryl-[protein] + diphosphate</text>
        <dbReference type="Rhea" id="RHEA:58120"/>
        <dbReference type="Rhea" id="RHEA-COMP:9863"/>
        <dbReference type="Rhea" id="RHEA-COMP:15073"/>
        <dbReference type="ChEBI" id="CHEBI:29999"/>
        <dbReference type="ChEBI" id="CHEBI:30616"/>
        <dbReference type="ChEBI" id="CHEBI:33019"/>
        <dbReference type="ChEBI" id="CHEBI:142516"/>
        <dbReference type="EC" id="2.7.7.108"/>
    </reaction>
</comment>
<feature type="binding site" evidence="8">
    <location>
        <position position="270"/>
    </location>
    <ligand>
        <name>Mg(2+)</name>
        <dbReference type="ChEBI" id="CHEBI:18420"/>
    </ligand>
</feature>
<dbReference type="PANTHER" id="PTHR32057">
    <property type="entry name" value="PROTEIN ADENYLYLTRANSFERASE SELO, MITOCHONDRIAL"/>
    <property type="match status" value="1"/>
</dbReference>
<keyword evidence="3 8" id="KW-0548">Nucleotidyltransferase</keyword>
<comment type="catalytic activity">
    <reaction evidence="8">
        <text>L-threonyl-[protein] + ATP = 3-O-(5'-adenylyl)-L-threonyl-[protein] + diphosphate</text>
        <dbReference type="Rhea" id="RHEA:54292"/>
        <dbReference type="Rhea" id="RHEA-COMP:11060"/>
        <dbReference type="Rhea" id="RHEA-COMP:13847"/>
        <dbReference type="ChEBI" id="CHEBI:30013"/>
        <dbReference type="ChEBI" id="CHEBI:30616"/>
        <dbReference type="ChEBI" id="CHEBI:33019"/>
        <dbReference type="ChEBI" id="CHEBI:138113"/>
        <dbReference type="EC" id="2.7.7.108"/>
    </reaction>
</comment>
<evidence type="ECO:0000313" key="10">
    <source>
        <dbReference type="Proteomes" id="UP000462066"/>
    </source>
</evidence>
<feature type="active site" description="Proton acceptor" evidence="8">
    <location>
        <position position="269"/>
    </location>
</feature>
<feature type="binding site" evidence="8">
    <location>
        <position position="102"/>
    </location>
    <ligand>
        <name>ATP</name>
        <dbReference type="ChEBI" id="CHEBI:30616"/>
    </ligand>
</feature>
<organism evidence="9 10">
    <name type="scientific">Pseudoxanthomonas broegbernensis</name>
    <dbReference type="NCBI Taxonomy" id="83619"/>
    <lineage>
        <taxon>Bacteria</taxon>
        <taxon>Pseudomonadati</taxon>
        <taxon>Pseudomonadota</taxon>
        <taxon>Gammaproteobacteria</taxon>
        <taxon>Lysobacterales</taxon>
        <taxon>Lysobacteraceae</taxon>
        <taxon>Pseudoxanthomonas</taxon>
    </lineage>
</organism>
<keyword evidence="6 8" id="KW-0067">ATP-binding</keyword>
<dbReference type="GO" id="GO:0000287">
    <property type="term" value="F:magnesium ion binding"/>
    <property type="evidence" value="ECO:0007669"/>
    <property type="project" value="UniProtKB-UniRule"/>
</dbReference>
<evidence type="ECO:0000256" key="6">
    <source>
        <dbReference type="ARBA" id="ARBA00022840"/>
    </source>
</evidence>
<feature type="binding site" evidence="8">
    <location>
        <position position="192"/>
    </location>
    <ligand>
        <name>ATP</name>
        <dbReference type="ChEBI" id="CHEBI:30616"/>
    </ligand>
</feature>
<feature type="binding site" evidence="8">
    <location>
        <position position="99"/>
    </location>
    <ligand>
        <name>ATP</name>
        <dbReference type="ChEBI" id="CHEBI:30616"/>
    </ligand>
</feature>